<protein>
    <submittedName>
        <fullName evidence="1">Uncharacterized protein</fullName>
    </submittedName>
</protein>
<dbReference type="EMBL" id="FN543093">
    <property type="protein sequence ID" value="CBA27554.1"/>
    <property type="molecule type" value="Genomic_DNA"/>
</dbReference>
<dbReference type="HOGENOM" id="CLU_2669057_0_0_6"/>
<reference evidence="2" key="2">
    <citation type="journal article" date="2011" name="J. Bacteriol.">
        <title>Complete genome sequence of Cronobacter turicensis LMG 23827, a food-borne pathogen causing deaths in neonates.</title>
        <authorList>
            <person name="Stephan R."/>
            <person name="Lehner A."/>
            <person name="Tischler P."/>
            <person name="Rattei T."/>
        </authorList>
    </citation>
    <scope>NUCLEOTIDE SEQUENCE [LARGE SCALE GENOMIC DNA]</scope>
    <source>
        <strain evidence="2">DSM 18703 / CCUG 55852 / LMG 23827 / z3032</strain>
    </source>
</reference>
<reference evidence="1 2" key="1">
    <citation type="journal article" date="2010" name="J. Bacteriol.">
        <title>Complete Genome Sequence of Cronobacter turicensis LMG 23827, a foodborne pathogen causing deaths in neonates.</title>
        <authorList>
            <person name="Stephan R."/>
            <person name="Lehner A."/>
            <person name="Tischler P."/>
            <person name="Rattei T."/>
        </authorList>
    </citation>
    <scope>NUCLEOTIDE SEQUENCE [LARGE SCALE GENOMIC DNA]</scope>
    <source>
        <strain evidence="2">DSM 18703 / CCUG 55852 / LMG 23827 / z3032</strain>
    </source>
</reference>
<accession>C9XUA3</accession>
<dbReference type="PATRIC" id="fig|693216.3.peg.467"/>
<name>C9XUA3_CROTZ</name>
<dbReference type="KEGG" id="ctu:CTU_04860"/>
<organism evidence="1 2">
    <name type="scientific">Cronobacter turicensis (strain DSM 18703 / CCUG 55852 / LMG 23827 / z3032)</name>
    <dbReference type="NCBI Taxonomy" id="693216"/>
    <lineage>
        <taxon>Bacteria</taxon>
        <taxon>Pseudomonadati</taxon>
        <taxon>Pseudomonadota</taxon>
        <taxon>Gammaproteobacteria</taxon>
        <taxon>Enterobacterales</taxon>
        <taxon>Enterobacteriaceae</taxon>
        <taxon>Cronobacter</taxon>
    </lineage>
</organism>
<evidence type="ECO:0000313" key="2">
    <source>
        <dbReference type="Proteomes" id="UP000002069"/>
    </source>
</evidence>
<sequence>MIKRISHFCLLFRPADKRWTKKKPLIEGLLTAIRERKEQRPGRQLSDDAVRQNVEHTGPCFPPANCPALYACAFS</sequence>
<dbReference type="AlphaFoldDB" id="C9XUA3"/>
<keyword evidence="2" id="KW-1185">Reference proteome</keyword>
<gene>
    <name evidence="1" type="ordered locus">Ctu_04860</name>
</gene>
<proteinExistence type="predicted"/>
<evidence type="ECO:0000313" key="1">
    <source>
        <dbReference type="EMBL" id="CBA27554.1"/>
    </source>
</evidence>
<dbReference type="Proteomes" id="UP000002069">
    <property type="component" value="Chromosome"/>
</dbReference>